<reference evidence="2 3" key="1">
    <citation type="submission" date="2018-10" db="EMBL/GenBank/DDBJ databases">
        <title>Draft genome sequence of Zhongshania sp. DSW25-10.</title>
        <authorList>
            <person name="Oh J."/>
        </authorList>
    </citation>
    <scope>NUCLEOTIDE SEQUENCE [LARGE SCALE GENOMIC DNA]</scope>
    <source>
        <strain evidence="2 3">DSW25-10</strain>
    </source>
</reference>
<comment type="caution">
    <text evidence="2">The sequence shown here is derived from an EMBL/GenBank/DDBJ whole genome shotgun (WGS) entry which is preliminary data.</text>
</comment>
<feature type="transmembrane region" description="Helical" evidence="1">
    <location>
        <begin position="7"/>
        <end position="29"/>
    </location>
</feature>
<dbReference type="Proteomes" id="UP000274695">
    <property type="component" value="Unassembled WGS sequence"/>
</dbReference>
<feature type="transmembrane region" description="Helical" evidence="1">
    <location>
        <begin position="35"/>
        <end position="61"/>
    </location>
</feature>
<name>A0ABX9W488_9GAMM</name>
<evidence type="ECO:0000313" key="2">
    <source>
        <dbReference type="EMBL" id="RNL63446.1"/>
    </source>
</evidence>
<dbReference type="EMBL" id="RHGB01000010">
    <property type="protein sequence ID" value="RNL63446.1"/>
    <property type="molecule type" value="Genomic_DNA"/>
</dbReference>
<sequence>MIINAILNLIWGTTCTVLGIIAGVSWIAFCFGSVLGVILILLFAPPLLFLPFGLSIYGIAICSRGIDMLKKPDKYNKL</sequence>
<proteinExistence type="predicted"/>
<evidence type="ECO:0000313" key="3">
    <source>
        <dbReference type="Proteomes" id="UP000274695"/>
    </source>
</evidence>
<accession>A0ABX9W488</accession>
<gene>
    <name evidence="2" type="ORF">D0911_10050</name>
</gene>
<keyword evidence="1" id="KW-1133">Transmembrane helix</keyword>
<organism evidence="2 3">
    <name type="scientific">Zhongshania marina</name>
    <dbReference type="NCBI Taxonomy" id="2304603"/>
    <lineage>
        <taxon>Bacteria</taxon>
        <taxon>Pseudomonadati</taxon>
        <taxon>Pseudomonadota</taxon>
        <taxon>Gammaproteobacteria</taxon>
        <taxon>Cellvibrionales</taxon>
        <taxon>Spongiibacteraceae</taxon>
        <taxon>Zhongshania</taxon>
    </lineage>
</organism>
<keyword evidence="1" id="KW-0472">Membrane</keyword>
<keyword evidence="1" id="KW-0812">Transmembrane</keyword>
<protein>
    <submittedName>
        <fullName evidence="2">Uncharacterized protein</fullName>
    </submittedName>
</protein>
<keyword evidence="3" id="KW-1185">Reference proteome</keyword>
<evidence type="ECO:0000256" key="1">
    <source>
        <dbReference type="SAM" id="Phobius"/>
    </source>
</evidence>